<dbReference type="Pfam" id="PF00155">
    <property type="entry name" value="Aminotran_1_2"/>
    <property type="match status" value="1"/>
</dbReference>
<reference evidence="7 8" key="1">
    <citation type="submission" date="2018-01" db="EMBL/GenBank/DDBJ databases">
        <title>Draft genome sequence of Paucibacter aquatile CR182 isolated from freshwater of the Nakdong River.</title>
        <authorList>
            <person name="Choi A."/>
            <person name="Chung E.J."/>
        </authorList>
    </citation>
    <scope>NUCLEOTIDE SEQUENCE [LARGE SCALE GENOMIC DNA]</scope>
    <source>
        <strain evidence="7 8">CR182</strain>
    </source>
</reference>
<organism evidence="7 8">
    <name type="scientific">Kinneretia aquatilis</name>
    <dbReference type="NCBI Taxonomy" id="2070761"/>
    <lineage>
        <taxon>Bacteria</taxon>
        <taxon>Pseudomonadati</taxon>
        <taxon>Pseudomonadota</taxon>
        <taxon>Betaproteobacteria</taxon>
        <taxon>Burkholderiales</taxon>
        <taxon>Sphaerotilaceae</taxon>
        <taxon>Roseateles</taxon>
    </lineage>
</organism>
<keyword evidence="3" id="KW-0805">Transcription regulation</keyword>
<dbReference type="InterPro" id="IPR015424">
    <property type="entry name" value="PyrdxlP-dep_Trfase"/>
</dbReference>
<dbReference type="GO" id="GO:0008483">
    <property type="term" value="F:transaminase activity"/>
    <property type="evidence" value="ECO:0007669"/>
    <property type="project" value="UniProtKB-KW"/>
</dbReference>
<sequence length="472" mass="50550">MDLCRNPALLGDWRASQAQLYAALATALQGLLLRGELLPGDRLPPERALAAALGLSRSTVVAAYGRLAEGGWVQARQGQGTTVSAGPPGHVARRHRAQPLGNPALQASPRGRTEGSARADWIDFSLATALPDLAWLSPSEASRQLALRESAYQPEGMWPLRERIAARYTRQGLATAADQIIVCAGAQQALSLLSQLYLSPGDRVLLECPNYFGAIDVFRSSGARLHAVPLQARCAHAGDFIAAAASAPKLIYLCPQLHNPSGQSWPASRSQELLRTVQRAGGSLLVIDDSLAELHFSAEARPLKPAPDAAVVHIGSLSKTLWAGLRIGWLRAPRALIEPLRHAKACADIASSSLSAAIACDLFDRMDRLLQPRRASLQHQAQHLQAALHSHLRSWTVKAPEGGLFLWAQLPAHGPRADALCEAARRAQLRLTPGTAMSVSAERGQDRVRLAFTLPEAQALAGVQRLAALGLY</sequence>
<evidence type="ECO:0000256" key="3">
    <source>
        <dbReference type="ARBA" id="ARBA00023015"/>
    </source>
</evidence>
<dbReference type="PROSITE" id="PS50949">
    <property type="entry name" value="HTH_GNTR"/>
    <property type="match status" value="1"/>
</dbReference>
<dbReference type="InterPro" id="IPR036390">
    <property type="entry name" value="WH_DNA-bd_sf"/>
</dbReference>
<keyword evidence="2" id="KW-0663">Pyridoxal phosphate</keyword>
<dbReference type="Gene3D" id="1.10.10.10">
    <property type="entry name" value="Winged helix-like DNA-binding domain superfamily/Winged helix DNA-binding domain"/>
    <property type="match status" value="1"/>
</dbReference>
<keyword evidence="7" id="KW-0032">Aminotransferase</keyword>
<dbReference type="Gene3D" id="3.40.640.10">
    <property type="entry name" value="Type I PLP-dependent aspartate aminotransferase-like (Major domain)"/>
    <property type="match status" value="1"/>
</dbReference>
<gene>
    <name evidence="7" type="ORF">C1O66_13285</name>
</gene>
<dbReference type="SUPFAM" id="SSF46785">
    <property type="entry name" value="Winged helix' DNA-binding domain"/>
    <property type="match status" value="1"/>
</dbReference>
<dbReference type="PANTHER" id="PTHR46577">
    <property type="entry name" value="HTH-TYPE TRANSCRIPTIONAL REGULATORY PROTEIN GABR"/>
    <property type="match status" value="1"/>
</dbReference>
<dbReference type="InterPro" id="IPR051446">
    <property type="entry name" value="HTH_trans_reg/aminotransferase"/>
</dbReference>
<evidence type="ECO:0000256" key="1">
    <source>
        <dbReference type="ARBA" id="ARBA00005384"/>
    </source>
</evidence>
<dbReference type="EMBL" id="POSP01000003">
    <property type="protein sequence ID" value="PND38402.1"/>
    <property type="molecule type" value="Genomic_DNA"/>
</dbReference>
<evidence type="ECO:0000313" key="8">
    <source>
        <dbReference type="Proteomes" id="UP000235916"/>
    </source>
</evidence>
<evidence type="ECO:0000259" key="6">
    <source>
        <dbReference type="PROSITE" id="PS50949"/>
    </source>
</evidence>
<dbReference type="GO" id="GO:0030170">
    <property type="term" value="F:pyridoxal phosphate binding"/>
    <property type="evidence" value="ECO:0007669"/>
    <property type="project" value="InterPro"/>
</dbReference>
<dbReference type="Pfam" id="PF00392">
    <property type="entry name" value="GntR"/>
    <property type="match status" value="1"/>
</dbReference>
<dbReference type="InterPro" id="IPR036388">
    <property type="entry name" value="WH-like_DNA-bd_sf"/>
</dbReference>
<keyword evidence="8" id="KW-1185">Reference proteome</keyword>
<dbReference type="CDD" id="cd00609">
    <property type="entry name" value="AAT_like"/>
    <property type="match status" value="1"/>
</dbReference>
<comment type="caution">
    <text evidence="7">The sequence shown here is derived from an EMBL/GenBank/DDBJ whole genome shotgun (WGS) entry which is preliminary data.</text>
</comment>
<keyword evidence="5" id="KW-0804">Transcription</keyword>
<evidence type="ECO:0000256" key="5">
    <source>
        <dbReference type="ARBA" id="ARBA00023163"/>
    </source>
</evidence>
<dbReference type="AlphaFoldDB" id="A0A2N8KYC8"/>
<name>A0A2N8KYC8_9BURK</name>
<accession>A0A2N8KYC8</accession>
<keyword evidence="4" id="KW-0238">DNA-binding</keyword>
<evidence type="ECO:0000256" key="2">
    <source>
        <dbReference type="ARBA" id="ARBA00022898"/>
    </source>
</evidence>
<evidence type="ECO:0000313" key="7">
    <source>
        <dbReference type="EMBL" id="PND38402.1"/>
    </source>
</evidence>
<dbReference type="RefSeq" id="WP_102768321.1">
    <property type="nucleotide sequence ID" value="NZ_POSP01000003.1"/>
</dbReference>
<feature type="domain" description="HTH gntR-type" evidence="6">
    <location>
        <begin position="18"/>
        <end position="86"/>
    </location>
</feature>
<proteinExistence type="inferred from homology"/>
<dbReference type="CDD" id="cd07377">
    <property type="entry name" value="WHTH_GntR"/>
    <property type="match status" value="1"/>
</dbReference>
<dbReference type="InterPro" id="IPR000524">
    <property type="entry name" value="Tscrpt_reg_HTH_GntR"/>
</dbReference>
<dbReference type="SMART" id="SM00345">
    <property type="entry name" value="HTH_GNTR"/>
    <property type="match status" value="1"/>
</dbReference>
<keyword evidence="7" id="KW-0808">Transferase</keyword>
<protein>
    <submittedName>
        <fullName evidence="7">PLP-dependent aminotransferase family protein</fullName>
    </submittedName>
</protein>
<dbReference type="GO" id="GO:0003677">
    <property type="term" value="F:DNA binding"/>
    <property type="evidence" value="ECO:0007669"/>
    <property type="project" value="UniProtKB-KW"/>
</dbReference>
<dbReference type="SUPFAM" id="SSF53383">
    <property type="entry name" value="PLP-dependent transferases"/>
    <property type="match status" value="1"/>
</dbReference>
<dbReference type="PANTHER" id="PTHR46577:SF1">
    <property type="entry name" value="HTH-TYPE TRANSCRIPTIONAL REGULATORY PROTEIN GABR"/>
    <property type="match status" value="1"/>
</dbReference>
<dbReference type="InterPro" id="IPR004839">
    <property type="entry name" value="Aminotransferase_I/II_large"/>
</dbReference>
<dbReference type="OrthoDB" id="9804020at2"/>
<dbReference type="Proteomes" id="UP000235916">
    <property type="component" value="Unassembled WGS sequence"/>
</dbReference>
<comment type="similarity">
    <text evidence="1">In the C-terminal section; belongs to the class-I pyridoxal-phosphate-dependent aminotransferase family.</text>
</comment>
<dbReference type="GO" id="GO:0003700">
    <property type="term" value="F:DNA-binding transcription factor activity"/>
    <property type="evidence" value="ECO:0007669"/>
    <property type="project" value="InterPro"/>
</dbReference>
<evidence type="ECO:0000256" key="4">
    <source>
        <dbReference type="ARBA" id="ARBA00023125"/>
    </source>
</evidence>
<dbReference type="InterPro" id="IPR015421">
    <property type="entry name" value="PyrdxlP-dep_Trfase_major"/>
</dbReference>